<dbReference type="EnsemblMetazoa" id="CLYHEMT011614.1">
    <property type="protein sequence ID" value="CLYHEMP011614.1"/>
    <property type="gene ID" value="CLYHEMG011614"/>
</dbReference>
<feature type="domain" description="Apple" evidence="2">
    <location>
        <begin position="71"/>
        <end position="154"/>
    </location>
</feature>
<dbReference type="Proteomes" id="UP000594262">
    <property type="component" value="Unplaced"/>
</dbReference>
<keyword evidence="1" id="KW-0472">Membrane</keyword>
<evidence type="ECO:0000313" key="3">
    <source>
        <dbReference type="EnsemblMetazoa" id="CLYHEMP011614.1"/>
    </source>
</evidence>
<keyword evidence="4" id="KW-1185">Reference proteome</keyword>
<protein>
    <recommendedName>
        <fullName evidence="2">Apple domain-containing protein</fullName>
    </recommendedName>
</protein>
<evidence type="ECO:0000259" key="2">
    <source>
        <dbReference type="PROSITE" id="PS50948"/>
    </source>
</evidence>
<keyword evidence="1" id="KW-0812">Transmembrane</keyword>
<organism evidence="3 4">
    <name type="scientific">Clytia hemisphaerica</name>
    <dbReference type="NCBI Taxonomy" id="252671"/>
    <lineage>
        <taxon>Eukaryota</taxon>
        <taxon>Metazoa</taxon>
        <taxon>Cnidaria</taxon>
        <taxon>Hydrozoa</taxon>
        <taxon>Hydroidolina</taxon>
        <taxon>Leptothecata</taxon>
        <taxon>Obeliida</taxon>
        <taxon>Clytiidae</taxon>
        <taxon>Clytia</taxon>
    </lineage>
</organism>
<dbReference type="OrthoDB" id="6430118at2759"/>
<dbReference type="Gene3D" id="3.50.4.10">
    <property type="entry name" value="Hepatocyte Growth Factor"/>
    <property type="match status" value="1"/>
</dbReference>
<accession>A0A7M5V8E6</accession>
<evidence type="ECO:0000256" key="1">
    <source>
        <dbReference type="SAM" id="Phobius"/>
    </source>
</evidence>
<dbReference type="AlphaFoldDB" id="A0A7M5V8E6"/>
<evidence type="ECO:0000313" key="4">
    <source>
        <dbReference type="Proteomes" id="UP000594262"/>
    </source>
</evidence>
<dbReference type="PROSITE" id="PS50948">
    <property type="entry name" value="PAN"/>
    <property type="match status" value="1"/>
</dbReference>
<proteinExistence type="predicted"/>
<sequence length="291" mass="33567">KIQIKINHFIIAPSFRYQRDFGRKAKLLKKNVYKLVKKQRDCRVMKSYLLLVASILTASIYSQQILRLPQCDKFGASFKVSKRKIIGLDTEGLIIEHTGVYQKERCSSLCIEEETCESAFYHIEQQKCKLYSKTFDEESELMETDGVLYMTSDDSFGDDLHGHACVNNKCNITGTDFCEETCEKPNGYYCHCKNDHIGTFCDERLKCAFQSWELDTEKWNQFNSVTATSLTKDECQERCFEEYKNGLVTHIFYKNETHAITTFPTRCLCYNGVVSGGSTREGHFGCEMTLL</sequence>
<keyword evidence="1" id="KW-1133">Transmembrane helix</keyword>
<dbReference type="InterPro" id="IPR003609">
    <property type="entry name" value="Pan_app"/>
</dbReference>
<feature type="transmembrane region" description="Helical" evidence="1">
    <location>
        <begin position="47"/>
        <end position="66"/>
    </location>
</feature>
<name>A0A7M5V8E6_9CNID</name>
<dbReference type="Pfam" id="PF00024">
    <property type="entry name" value="PAN_1"/>
    <property type="match status" value="1"/>
</dbReference>
<dbReference type="SUPFAM" id="SSF57414">
    <property type="entry name" value="Hairpin loop containing domain-like"/>
    <property type="match status" value="1"/>
</dbReference>
<reference evidence="3" key="1">
    <citation type="submission" date="2021-01" db="UniProtKB">
        <authorList>
            <consortium name="EnsemblMetazoa"/>
        </authorList>
    </citation>
    <scope>IDENTIFICATION</scope>
</reference>